<reference evidence="7 8" key="1">
    <citation type="submission" date="2016-06" db="EMBL/GenBank/DDBJ databases">
        <title>Genome sequence of halotolerant plant growth promoting strain of Halomonas elongata HEK1 isolated from salterns of Rann of Kutch, Gujarat, India.</title>
        <authorList>
            <person name="Gaba S."/>
            <person name="Singh R.N."/>
            <person name="Abrol S."/>
            <person name="Kaushik R."/>
            <person name="Saxena A.K."/>
        </authorList>
    </citation>
    <scope>NUCLEOTIDE SEQUENCE [LARGE SCALE GENOMIC DNA]</scope>
    <source>
        <strain evidence="7 8">HEK1</strain>
    </source>
</reference>
<sequence length="548" mass="62082">MNEAWLAESAWALPLGLGVLALVSLAWGLGQRRRHVAVSARLAERDAAVARLEQELTQSDAQLDGCRERLASVETALEQAQGQLAEQRERAARLETEREQAALRHREQLALLEEARERLKDEFHQLAGQVFDERQRTYSAQSRESLEALLKPFREQVDHFRRRVEELHGQEQRERGSLKAQLDQLAGLNAQLGEEAAGLARALKGDQKAQGNWGELILERVLERSGLRRDIEYRREVTLHDEQGRRRPDAIIYLPEDRHLIVDAKVSLSAWTRVVNAEDEAEREAAMRDHLQSLRSHVQGLAAKDYPRLSTLRSPDFVFLFVPVEPAFAAAFERDPTLFQDAFDRQVVMVTPTTLLASLRTVAGLWSLERQNENARLIGERAERLLSKFSGFVESLDEVGRHLERAGDSHRRAMRRLSTGQGSLVAQARELERLGVRMKKPLPDDLVRAADGEAPEASPNATTPPRKAATMMDKTGCEFVEPEGVYKCYERRQDKAKCGESAEFSTLNEHFEPHFNDVLPSVVSCKRLLSRDRRSTSKSSSPAREYNR</sequence>
<gene>
    <name evidence="7" type="primary">rmuC</name>
    <name evidence="7" type="ORF">A8U91_03884</name>
</gene>
<organism evidence="7 8">
    <name type="scientific">Halomonas elongata</name>
    <dbReference type="NCBI Taxonomy" id="2746"/>
    <lineage>
        <taxon>Bacteria</taxon>
        <taxon>Pseudomonadati</taxon>
        <taxon>Pseudomonadota</taxon>
        <taxon>Gammaproteobacteria</taxon>
        <taxon>Oceanospirillales</taxon>
        <taxon>Halomonadaceae</taxon>
        <taxon>Halomonas</taxon>
    </lineage>
</organism>
<proteinExistence type="inferred from homology"/>
<dbReference type="Pfam" id="PF02646">
    <property type="entry name" value="RmuC"/>
    <property type="match status" value="1"/>
</dbReference>
<dbReference type="PANTHER" id="PTHR30563">
    <property type="entry name" value="DNA RECOMBINATION PROTEIN RMUC"/>
    <property type="match status" value="1"/>
</dbReference>
<feature type="region of interest" description="Disordered" evidence="6">
    <location>
        <begin position="529"/>
        <end position="548"/>
    </location>
</feature>
<dbReference type="Gene3D" id="1.10.287.1490">
    <property type="match status" value="1"/>
</dbReference>
<feature type="coiled-coil region" evidence="5">
    <location>
        <begin position="49"/>
        <end position="129"/>
    </location>
</feature>
<dbReference type="AlphaFoldDB" id="A0A1B8NXV5"/>
<keyword evidence="3 5" id="KW-0175">Coiled coil</keyword>
<evidence type="ECO:0000256" key="3">
    <source>
        <dbReference type="ARBA" id="ARBA00023054"/>
    </source>
</evidence>
<evidence type="ECO:0000256" key="4">
    <source>
        <dbReference type="ARBA" id="ARBA00023172"/>
    </source>
</evidence>
<dbReference type="EMBL" id="MAJD01000002">
    <property type="protein sequence ID" value="OBX34824.1"/>
    <property type="molecule type" value="Genomic_DNA"/>
</dbReference>
<feature type="region of interest" description="Disordered" evidence="6">
    <location>
        <begin position="449"/>
        <end position="469"/>
    </location>
</feature>
<protein>
    <submittedName>
        <fullName evidence="7">DNA recombination protein RmuC</fullName>
    </submittedName>
</protein>
<name>A0A1B8NXV5_HALEL</name>
<comment type="caution">
    <text evidence="7">The sequence shown here is derived from an EMBL/GenBank/DDBJ whole genome shotgun (WGS) entry which is preliminary data.</text>
</comment>
<evidence type="ECO:0000313" key="7">
    <source>
        <dbReference type="EMBL" id="OBX34824.1"/>
    </source>
</evidence>
<evidence type="ECO:0000313" key="8">
    <source>
        <dbReference type="Proteomes" id="UP000092504"/>
    </source>
</evidence>
<keyword evidence="4" id="KW-0233">DNA recombination</keyword>
<accession>A0A1B8NXV5</accession>
<dbReference type="PATRIC" id="fig|2746.7.peg.4000"/>
<dbReference type="GO" id="GO:0006310">
    <property type="term" value="P:DNA recombination"/>
    <property type="evidence" value="ECO:0007669"/>
    <property type="project" value="UniProtKB-KW"/>
</dbReference>
<evidence type="ECO:0000256" key="2">
    <source>
        <dbReference type="ARBA" id="ARBA00009840"/>
    </source>
</evidence>
<comment type="function">
    <text evidence="1">Involved in DNA recombination.</text>
</comment>
<dbReference type="PANTHER" id="PTHR30563:SF0">
    <property type="entry name" value="DNA RECOMBINATION PROTEIN RMUC"/>
    <property type="match status" value="1"/>
</dbReference>
<dbReference type="Proteomes" id="UP000092504">
    <property type="component" value="Unassembled WGS sequence"/>
</dbReference>
<dbReference type="InterPro" id="IPR003798">
    <property type="entry name" value="DNA_recombination_RmuC"/>
</dbReference>
<evidence type="ECO:0000256" key="1">
    <source>
        <dbReference type="ARBA" id="ARBA00003416"/>
    </source>
</evidence>
<evidence type="ECO:0000256" key="5">
    <source>
        <dbReference type="SAM" id="Coils"/>
    </source>
</evidence>
<evidence type="ECO:0000256" key="6">
    <source>
        <dbReference type="SAM" id="MobiDB-lite"/>
    </source>
</evidence>
<comment type="similarity">
    <text evidence="2">Belongs to the RmuC family.</text>
</comment>